<dbReference type="PROSITE" id="PS50297">
    <property type="entry name" value="ANK_REP_REGION"/>
    <property type="match status" value="2"/>
</dbReference>
<evidence type="ECO:0000259" key="3">
    <source>
        <dbReference type="Pfam" id="PF22939"/>
    </source>
</evidence>
<proteinExistence type="predicted"/>
<dbReference type="InterPro" id="IPR002110">
    <property type="entry name" value="Ankyrin_rpt"/>
</dbReference>
<feature type="repeat" description="ANK" evidence="2">
    <location>
        <begin position="773"/>
        <end position="805"/>
    </location>
</feature>
<evidence type="ECO:0000259" key="4">
    <source>
        <dbReference type="Pfam" id="PF24883"/>
    </source>
</evidence>
<keyword evidence="2" id="KW-0040">ANK repeat</keyword>
<reference evidence="5" key="1">
    <citation type="journal article" date="2021" name="Nat. Commun.">
        <title>Genetic determinants of endophytism in the Arabidopsis root mycobiome.</title>
        <authorList>
            <person name="Mesny F."/>
            <person name="Miyauchi S."/>
            <person name="Thiergart T."/>
            <person name="Pickel B."/>
            <person name="Atanasova L."/>
            <person name="Karlsson M."/>
            <person name="Huettel B."/>
            <person name="Barry K.W."/>
            <person name="Haridas S."/>
            <person name="Chen C."/>
            <person name="Bauer D."/>
            <person name="Andreopoulos W."/>
            <person name="Pangilinan J."/>
            <person name="LaButti K."/>
            <person name="Riley R."/>
            <person name="Lipzen A."/>
            <person name="Clum A."/>
            <person name="Drula E."/>
            <person name="Henrissat B."/>
            <person name="Kohler A."/>
            <person name="Grigoriev I.V."/>
            <person name="Martin F.M."/>
            <person name="Hacquard S."/>
        </authorList>
    </citation>
    <scope>NUCLEOTIDE SEQUENCE</scope>
    <source>
        <strain evidence="5">FSSC 5 MPI-SDFR-AT-0091</strain>
    </source>
</reference>
<evidence type="ECO:0000256" key="1">
    <source>
        <dbReference type="ARBA" id="ARBA00022737"/>
    </source>
</evidence>
<dbReference type="PANTHER" id="PTHR10039">
    <property type="entry name" value="AMELOGENIN"/>
    <property type="match status" value="1"/>
</dbReference>
<feature type="repeat" description="ANK" evidence="2">
    <location>
        <begin position="728"/>
        <end position="752"/>
    </location>
</feature>
<sequence length="847" mass="94347">MSFGFSVGDFIAVLQLVNKVRKDFQSAPSQFEDISNEVRSLSIVLSDVDVTVSETELDAYQRSDLQHLVSSCRDVLETLEDTLDKYRDLHPGSGRLGSRVKRAWKRINWEPDDIRELRERITLNTTLLNTFLGGISSQTIYAIKHGVDRLNLQQDNEQRLRTLDWLTPLDYDDQQQEFISRRQPGTGKWLLDSKEYQSWLTTVGYTLFCPGMPGAGKTILTSTVVEDLTTRFRGDKNTAIACIYFNFQRQDAQKLTNLLACILKQCIQHLAQVPDSVSALETRCGNTKRPSLDELLRTLDSVVAAYSRVFIVVDALDECQASDGCRARLLSELFKLQARCGVNIFATSRFIPDIVDTFENGTTLEIRASSEDIERYVQGRMEYLRPFVRQNKQLQEEIKVGISAAVDGMFLLAQIVLDSLNDELAAKTIRSRLKALRNQTQGPGEASKAQALDCEYEKAMERISSQKPGLRDIALQVLAWITCAKRRLTQLELQHALAVEPGTIQFDEENLPDIQGMVSACCGLVTIENESSIVRLVHHTTQEYFERTQGKWFPDADAEITTTCLTYLSFDVFEAGVLYGDKELIERLRSNPLYDYATQHWGHHARKAPPTLAEEIMEFLESGPKVEAAGQALLCSTRYQPGLTTGGGTDPYGVTGLHLAACFDLDTIMKSLLESGSIDPNSAARFKWHADMTPLSYAAQMGHEAIVKLLLEKDNVDPDSKNAAHRNWGRTPLSYAAENGHESIVELLINTGKVDIDAVDGIGSFDLFTWPGDGLTPLCAAVENGHLGVVKILLAKGADPAYKHSYSEISGDTETPLARATKSGHEAIAKLLEEKIKSNAESEKQCD</sequence>
<dbReference type="Gene3D" id="1.25.40.20">
    <property type="entry name" value="Ankyrin repeat-containing domain"/>
    <property type="match status" value="2"/>
</dbReference>
<protein>
    <recommendedName>
        <fullName evidence="7">NACHT domain-containing protein</fullName>
    </recommendedName>
</protein>
<name>A0A9P9GUD1_FUSSL</name>
<evidence type="ECO:0000313" key="6">
    <source>
        <dbReference type="Proteomes" id="UP000736672"/>
    </source>
</evidence>
<dbReference type="Proteomes" id="UP000736672">
    <property type="component" value="Unassembled WGS sequence"/>
</dbReference>
<dbReference type="PANTHER" id="PTHR10039:SF15">
    <property type="entry name" value="NACHT DOMAIN-CONTAINING PROTEIN"/>
    <property type="match status" value="1"/>
</dbReference>
<gene>
    <name evidence="5" type="ORF">B0J15DRAFT_537670</name>
</gene>
<dbReference type="Pfam" id="PF24883">
    <property type="entry name" value="NPHP3_N"/>
    <property type="match status" value="1"/>
</dbReference>
<dbReference type="InterPro" id="IPR054471">
    <property type="entry name" value="GPIID_WHD"/>
</dbReference>
<dbReference type="Pfam" id="PF12796">
    <property type="entry name" value="Ank_2"/>
    <property type="match status" value="2"/>
</dbReference>
<dbReference type="EMBL" id="JAGTJS010000017">
    <property type="protein sequence ID" value="KAH7244865.1"/>
    <property type="molecule type" value="Genomic_DNA"/>
</dbReference>
<dbReference type="PROSITE" id="PS50088">
    <property type="entry name" value="ANK_REPEAT"/>
    <property type="match status" value="2"/>
</dbReference>
<dbReference type="OrthoDB" id="1577640at2759"/>
<dbReference type="PRINTS" id="PR01415">
    <property type="entry name" value="ANKYRIN"/>
</dbReference>
<evidence type="ECO:0000256" key="2">
    <source>
        <dbReference type="PROSITE-ProRule" id="PRU00023"/>
    </source>
</evidence>
<dbReference type="AlphaFoldDB" id="A0A9P9GUD1"/>
<evidence type="ECO:0000313" key="5">
    <source>
        <dbReference type="EMBL" id="KAH7244865.1"/>
    </source>
</evidence>
<comment type="caution">
    <text evidence="5">The sequence shown here is derived from an EMBL/GenBank/DDBJ whole genome shotgun (WGS) entry which is preliminary data.</text>
</comment>
<organism evidence="5 6">
    <name type="scientific">Fusarium solani</name>
    <name type="common">Filamentous fungus</name>
    <dbReference type="NCBI Taxonomy" id="169388"/>
    <lineage>
        <taxon>Eukaryota</taxon>
        <taxon>Fungi</taxon>
        <taxon>Dikarya</taxon>
        <taxon>Ascomycota</taxon>
        <taxon>Pezizomycotina</taxon>
        <taxon>Sordariomycetes</taxon>
        <taxon>Hypocreomycetidae</taxon>
        <taxon>Hypocreales</taxon>
        <taxon>Nectriaceae</taxon>
        <taxon>Fusarium</taxon>
        <taxon>Fusarium solani species complex</taxon>
    </lineage>
</organism>
<feature type="domain" description="Nephrocystin 3-like N-terminal" evidence="4">
    <location>
        <begin position="185"/>
        <end position="349"/>
    </location>
</feature>
<keyword evidence="1" id="KW-0677">Repeat</keyword>
<dbReference type="SUPFAM" id="SSF52540">
    <property type="entry name" value="P-loop containing nucleoside triphosphate hydrolases"/>
    <property type="match status" value="1"/>
</dbReference>
<dbReference type="InterPro" id="IPR036770">
    <property type="entry name" value="Ankyrin_rpt-contain_sf"/>
</dbReference>
<dbReference type="InterPro" id="IPR027417">
    <property type="entry name" value="P-loop_NTPase"/>
</dbReference>
<dbReference type="Gene3D" id="3.40.50.300">
    <property type="entry name" value="P-loop containing nucleotide triphosphate hydrolases"/>
    <property type="match status" value="1"/>
</dbReference>
<dbReference type="Pfam" id="PF22939">
    <property type="entry name" value="WHD_GPIID"/>
    <property type="match status" value="1"/>
</dbReference>
<dbReference type="SMART" id="SM00248">
    <property type="entry name" value="ANK"/>
    <property type="match status" value="5"/>
</dbReference>
<dbReference type="InterPro" id="IPR056884">
    <property type="entry name" value="NPHP3-like_N"/>
</dbReference>
<accession>A0A9P9GUD1</accession>
<dbReference type="SUPFAM" id="SSF48403">
    <property type="entry name" value="Ankyrin repeat"/>
    <property type="match status" value="1"/>
</dbReference>
<keyword evidence="6" id="KW-1185">Reference proteome</keyword>
<evidence type="ECO:0008006" key="7">
    <source>
        <dbReference type="Google" id="ProtNLM"/>
    </source>
</evidence>
<feature type="domain" description="GPI inositol-deacylase winged helix" evidence="3">
    <location>
        <begin position="470"/>
        <end position="545"/>
    </location>
</feature>